<feature type="compositionally biased region" description="Gly residues" evidence="1">
    <location>
        <begin position="152"/>
        <end position="172"/>
    </location>
</feature>
<organism evidence="3">
    <name type="scientific">Leptocylindrus danicus</name>
    <dbReference type="NCBI Taxonomy" id="163516"/>
    <lineage>
        <taxon>Eukaryota</taxon>
        <taxon>Sar</taxon>
        <taxon>Stramenopiles</taxon>
        <taxon>Ochrophyta</taxon>
        <taxon>Bacillariophyta</taxon>
        <taxon>Coscinodiscophyceae</taxon>
        <taxon>Chaetocerotophycidae</taxon>
        <taxon>Leptocylindrales</taxon>
        <taxon>Leptocylindraceae</taxon>
        <taxon>Leptocylindrus</taxon>
    </lineage>
</organism>
<keyword evidence="2" id="KW-0732">Signal</keyword>
<dbReference type="Pfam" id="PF00560">
    <property type="entry name" value="LRR_1"/>
    <property type="match status" value="2"/>
</dbReference>
<dbReference type="InterPro" id="IPR053213">
    <property type="entry name" value="RLP29"/>
</dbReference>
<evidence type="ECO:0000313" key="3">
    <source>
        <dbReference type="EMBL" id="CAD9564922.1"/>
    </source>
</evidence>
<protein>
    <recommendedName>
        <fullName evidence="4">L domain-like protein</fullName>
    </recommendedName>
</protein>
<dbReference type="PANTHER" id="PTHR48009">
    <property type="entry name" value="LEUCINE-RICH REPEAT (LRR) FAMILY PROTEIN"/>
    <property type="match status" value="1"/>
</dbReference>
<dbReference type="SUPFAM" id="SSF52058">
    <property type="entry name" value="L domain-like"/>
    <property type="match status" value="1"/>
</dbReference>
<feature type="compositionally biased region" description="Gly residues" evidence="1">
    <location>
        <begin position="81"/>
        <end position="123"/>
    </location>
</feature>
<sequence length="536" mass="56027">MSTSNSIKFTSTLLLTLAALSSAQNLRRGMETTTSEIKIDIKEDAEVNPDIMTVGYEKIAKTYYGRKGGDSSYSKGKGKSGKGGSESGSKSGKGGKGGSKSGKSGKGGSKSGKSGKGGKGGSDGSKSKGKGGSKSKGKGGSKSKDGSKSKGKGGSGSGTGGSKGKGTGGSKGKGSIKGTPEPTISPAPSDKPSAAPVIAPVASPSAGPTGAPSKGPTQAPVPSPSAAPTYPCGVEPLTRRDMIFDILTPEVVSGAMINDVGSSANLAFEWLVGVDEYYICPDDIKLIQRYVVGKMYFQMNGDDWDECSRPSSSNSANPTCNPVNPGTSSPLNGAHWLAPVQECDWAFIQCVRNDFPLCITHIEVDENSVTGTLIDEIDWLNMLQVYTMDGDPNQILGTIPTQFGNLTDLRILDLDENGLTGTIPEEIYITAKGLEELDLDTNELTGTISPLLGTLTSLRFFQLFRNDIGGTFPTQELEQLPDIYTIGLYAMDLTGVVSQELCDKRPPGNTGEWIYADCGGNNPQVVCDCCDFCLDF</sequence>
<feature type="chain" id="PRO_5031209094" description="L domain-like protein" evidence="2">
    <location>
        <begin position="24"/>
        <end position="536"/>
    </location>
</feature>
<dbReference type="InterPro" id="IPR001611">
    <property type="entry name" value="Leu-rich_rpt"/>
</dbReference>
<evidence type="ECO:0000256" key="1">
    <source>
        <dbReference type="SAM" id="MobiDB-lite"/>
    </source>
</evidence>
<gene>
    <name evidence="3" type="ORF">LDAN0321_LOCUS4726</name>
</gene>
<feature type="signal peptide" evidence="2">
    <location>
        <begin position="1"/>
        <end position="23"/>
    </location>
</feature>
<evidence type="ECO:0008006" key="4">
    <source>
        <dbReference type="Google" id="ProtNLM"/>
    </source>
</evidence>
<dbReference type="PANTHER" id="PTHR48009:SF4">
    <property type="entry name" value="LEUCINE-RICH REPEAT (LRR) FAMILY PROTEIN"/>
    <property type="match status" value="1"/>
</dbReference>
<evidence type="ECO:0000256" key="2">
    <source>
        <dbReference type="SAM" id="SignalP"/>
    </source>
</evidence>
<dbReference type="Gene3D" id="3.80.10.10">
    <property type="entry name" value="Ribonuclease Inhibitor"/>
    <property type="match status" value="1"/>
</dbReference>
<feature type="region of interest" description="Disordered" evidence="1">
    <location>
        <begin position="67"/>
        <end position="230"/>
    </location>
</feature>
<dbReference type="EMBL" id="HBGY01007562">
    <property type="protein sequence ID" value="CAD9564922.1"/>
    <property type="molecule type" value="Transcribed_RNA"/>
</dbReference>
<accession>A0A7S2K2Z5</accession>
<dbReference type="AlphaFoldDB" id="A0A7S2K2Z5"/>
<name>A0A7S2K2Z5_9STRA</name>
<dbReference type="InterPro" id="IPR032675">
    <property type="entry name" value="LRR_dom_sf"/>
</dbReference>
<proteinExistence type="predicted"/>
<reference evidence="3" key="1">
    <citation type="submission" date="2021-01" db="EMBL/GenBank/DDBJ databases">
        <authorList>
            <person name="Corre E."/>
            <person name="Pelletier E."/>
            <person name="Niang G."/>
            <person name="Scheremetjew M."/>
            <person name="Finn R."/>
            <person name="Kale V."/>
            <person name="Holt S."/>
            <person name="Cochrane G."/>
            <person name="Meng A."/>
            <person name="Brown T."/>
            <person name="Cohen L."/>
        </authorList>
    </citation>
    <scope>NUCLEOTIDE SEQUENCE</scope>
    <source>
        <strain evidence="3">B650</strain>
    </source>
</reference>
<feature type="compositionally biased region" description="Basic residues" evidence="1">
    <location>
        <begin position="127"/>
        <end position="141"/>
    </location>
</feature>
<feature type="compositionally biased region" description="Low complexity" evidence="1">
    <location>
        <begin position="186"/>
        <end position="208"/>
    </location>
</feature>